<dbReference type="EMBL" id="JADCUA010000004">
    <property type="protein sequence ID" value="KAH9840908.1"/>
    <property type="molecule type" value="Genomic_DNA"/>
</dbReference>
<organism evidence="1 2">
    <name type="scientific">Rhodofomes roseus</name>
    <dbReference type="NCBI Taxonomy" id="34475"/>
    <lineage>
        <taxon>Eukaryota</taxon>
        <taxon>Fungi</taxon>
        <taxon>Dikarya</taxon>
        <taxon>Basidiomycota</taxon>
        <taxon>Agaricomycotina</taxon>
        <taxon>Agaricomycetes</taxon>
        <taxon>Polyporales</taxon>
        <taxon>Rhodofomes</taxon>
    </lineage>
</organism>
<proteinExistence type="predicted"/>
<protein>
    <submittedName>
        <fullName evidence="1">Uncharacterized protein</fullName>
    </submittedName>
</protein>
<reference evidence="1 2" key="1">
    <citation type="journal article" date="2021" name="Environ. Microbiol.">
        <title>Gene family expansions and transcriptome signatures uncover fungal adaptations to wood decay.</title>
        <authorList>
            <person name="Hage H."/>
            <person name="Miyauchi S."/>
            <person name="Viragh M."/>
            <person name="Drula E."/>
            <person name="Min B."/>
            <person name="Chaduli D."/>
            <person name="Navarro D."/>
            <person name="Favel A."/>
            <person name="Norest M."/>
            <person name="Lesage-Meessen L."/>
            <person name="Balint B."/>
            <person name="Merenyi Z."/>
            <person name="de Eugenio L."/>
            <person name="Morin E."/>
            <person name="Martinez A.T."/>
            <person name="Baldrian P."/>
            <person name="Stursova M."/>
            <person name="Martinez M.J."/>
            <person name="Novotny C."/>
            <person name="Magnuson J.K."/>
            <person name="Spatafora J.W."/>
            <person name="Maurice S."/>
            <person name="Pangilinan J."/>
            <person name="Andreopoulos W."/>
            <person name="LaButti K."/>
            <person name="Hundley H."/>
            <person name="Na H."/>
            <person name="Kuo A."/>
            <person name="Barry K."/>
            <person name="Lipzen A."/>
            <person name="Henrissat B."/>
            <person name="Riley R."/>
            <person name="Ahrendt S."/>
            <person name="Nagy L.G."/>
            <person name="Grigoriev I.V."/>
            <person name="Martin F."/>
            <person name="Rosso M.N."/>
        </authorList>
    </citation>
    <scope>NUCLEOTIDE SEQUENCE [LARGE SCALE GENOMIC DNA]</scope>
    <source>
        <strain evidence="1 2">CIRM-BRFM 1785</strain>
    </source>
</reference>
<dbReference type="RefSeq" id="XP_047782374.1">
    <property type="nucleotide sequence ID" value="XM_047921436.1"/>
</dbReference>
<evidence type="ECO:0000313" key="1">
    <source>
        <dbReference type="EMBL" id="KAH9840908.1"/>
    </source>
</evidence>
<accession>A0ABQ8KQJ7</accession>
<evidence type="ECO:0000313" key="2">
    <source>
        <dbReference type="Proteomes" id="UP000814176"/>
    </source>
</evidence>
<sequence>MSGKADLEIKYPHKTRQHIGTDQISTRSTGRRRQFADHLGFCRVLSDILLLEDSNSSSFLIRNIHVNAFATSATSKGLQQSQQRDARPKTHRQYTSTIGCTLLEVWLENDPNFETADGEAVDHDDGEVHAWLHYPRNGEEYGTRDLTARFLISEETHIDSCTTDPAAQQSLLSAICQLRPEADTTCFALGPIALKLIWSEPFNCGCSLLDQSAGTILYCACPDRDDDVIIELKSTAILFGAYVRHWHILGIFDTIFVHAPPVLRYWRGWSCHSVHPLADDDPRSDPTNQADCAKTSAASLQQANGDLGFILSMGIAAGLYLPNLLQY</sequence>
<keyword evidence="2" id="KW-1185">Reference proteome</keyword>
<dbReference type="GeneID" id="72002168"/>
<name>A0ABQ8KQJ7_9APHY</name>
<dbReference type="Proteomes" id="UP000814176">
    <property type="component" value="Unassembled WGS sequence"/>
</dbReference>
<gene>
    <name evidence="1" type="ORF">C8Q71DRAFT_721347</name>
</gene>
<comment type="caution">
    <text evidence="1">The sequence shown here is derived from an EMBL/GenBank/DDBJ whole genome shotgun (WGS) entry which is preliminary data.</text>
</comment>